<dbReference type="PANTHER" id="PTHR32060">
    <property type="entry name" value="TAIL-SPECIFIC PROTEASE"/>
    <property type="match status" value="1"/>
</dbReference>
<evidence type="ECO:0000256" key="2">
    <source>
        <dbReference type="ARBA" id="ARBA00022670"/>
    </source>
</evidence>
<keyword evidence="2 5" id="KW-0645">Protease</keyword>
<dbReference type="RefSeq" id="WP_394831950.1">
    <property type="nucleotide sequence ID" value="NZ_CP089929.1"/>
</dbReference>
<dbReference type="PROSITE" id="PS50106">
    <property type="entry name" value="PDZ"/>
    <property type="match status" value="1"/>
</dbReference>
<dbReference type="NCBIfam" id="TIGR00225">
    <property type="entry name" value="prc"/>
    <property type="match status" value="1"/>
</dbReference>
<evidence type="ECO:0000313" key="8">
    <source>
        <dbReference type="EMBL" id="WXB02323.1"/>
    </source>
</evidence>
<keyword evidence="9" id="KW-1185">Reference proteome</keyword>
<accession>A0ABZ2KX45</accession>
<dbReference type="SMART" id="SM00245">
    <property type="entry name" value="TSPc"/>
    <property type="match status" value="1"/>
</dbReference>
<dbReference type="InterPro" id="IPR029045">
    <property type="entry name" value="ClpP/crotonase-like_dom_sf"/>
</dbReference>
<dbReference type="CDD" id="cd07560">
    <property type="entry name" value="Peptidase_S41_CPP"/>
    <property type="match status" value="1"/>
</dbReference>
<dbReference type="NCBIfam" id="TIGR03900">
    <property type="entry name" value="prc_long_Delta"/>
    <property type="match status" value="1"/>
</dbReference>
<evidence type="ECO:0000256" key="6">
    <source>
        <dbReference type="SAM" id="MobiDB-lite"/>
    </source>
</evidence>
<dbReference type="Proteomes" id="UP001374803">
    <property type="component" value="Chromosome"/>
</dbReference>
<dbReference type="InterPro" id="IPR004447">
    <property type="entry name" value="Peptidase_S41A"/>
</dbReference>
<dbReference type="CDD" id="cd06782">
    <property type="entry name" value="cpPDZ_CPP-like"/>
    <property type="match status" value="1"/>
</dbReference>
<dbReference type="InterPro" id="IPR023831">
    <property type="entry name" value="MXAN_5808-like"/>
</dbReference>
<evidence type="ECO:0000256" key="4">
    <source>
        <dbReference type="ARBA" id="ARBA00022825"/>
    </source>
</evidence>
<dbReference type="InterPro" id="IPR005151">
    <property type="entry name" value="Tail-specific_protease"/>
</dbReference>
<dbReference type="EMBL" id="CP089983">
    <property type="protein sequence ID" value="WXB02323.1"/>
    <property type="molecule type" value="Genomic_DNA"/>
</dbReference>
<evidence type="ECO:0000313" key="9">
    <source>
        <dbReference type="Proteomes" id="UP001374803"/>
    </source>
</evidence>
<evidence type="ECO:0000256" key="1">
    <source>
        <dbReference type="ARBA" id="ARBA00009179"/>
    </source>
</evidence>
<comment type="similarity">
    <text evidence="1 5">Belongs to the peptidase S41A family.</text>
</comment>
<organism evidence="8 9">
    <name type="scientific">Pendulispora rubella</name>
    <dbReference type="NCBI Taxonomy" id="2741070"/>
    <lineage>
        <taxon>Bacteria</taxon>
        <taxon>Pseudomonadati</taxon>
        <taxon>Myxococcota</taxon>
        <taxon>Myxococcia</taxon>
        <taxon>Myxococcales</taxon>
        <taxon>Sorangiineae</taxon>
        <taxon>Pendulisporaceae</taxon>
        <taxon>Pendulispora</taxon>
    </lineage>
</organism>
<dbReference type="SUPFAM" id="SSF52096">
    <property type="entry name" value="ClpP/crotonase"/>
    <property type="match status" value="1"/>
</dbReference>
<feature type="compositionally biased region" description="Basic and acidic residues" evidence="6">
    <location>
        <begin position="1020"/>
        <end position="1032"/>
    </location>
</feature>
<dbReference type="Gene3D" id="3.30.750.44">
    <property type="match status" value="1"/>
</dbReference>
<feature type="domain" description="PDZ" evidence="7">
    <location>
        <begin position="188"/>
        <end position="258"/>
    </location>
</feature>
<dbReference type="Pfam" id="PF03572">
    <property type="entry name" value="Peptidase_S41"/>
    <property type="match status" value="1"/>
</dbReference>
<feature type="compositionally biased region" description="Basic and acidic residues" evidence="6">
    <location>
        <begin position="497"/>
        <end position="526"/>
    </location>
</feature>
<dbReference type="InterPro" id="IPR001478">
    <property type="entry name" value="PDZ"/>
</dbReference>
<feature type="region of interest" description="Disordered" evidence="6">
    <location>
        <begin position="481"/>
        <end position="528"/>
    </location>
</feature>
<dbReference type="PANTHER" id="PTHR32060:SF30">
    <property type="entry name" value="CARBOXY-TERMINAL PROCESSING PROTEASE CTPA"/>
    <property type="match status" value="1"/>
</dbReference>
<dbReference type="Pfam" id="PF13180">
    <property type="entry name" value="PDZ_2"/>
    <property type="match status" value="1"/>
</dbReference>
<keyword evidence="3 5" id="KW-0378">Hydrolase</keyword>
<evidence type="ECO:0000256" key="5">
    <source>
        <dbReference type="RuleBase" id="RU004404"/>
    </source>
</evidence>
<keyword evidence="4 5" id="KW-0720">Serine protease</keyword>
<evidence type="ECO:0000256" key="3">
    <source>
        <dbReference type="ARBA" id="ARBA00022801"/>
    </source>
</evidence>
<sequence length="1056" mass="114137">MPAKSRYVRALVRVGALLLGFGFATFLALRLQGGGLWEGLTPAIAANNAAFGLQNKASYDLTSLKVVNEVLRNVRDRYVDPKRVKPREMLLSALNYVQRDVAQVIVLHDEGAPTAKVRVDTQEREFRIDNVQGPWDVSARLREVFAFVQDGLRGTEVDLREVEYAACNGMLHTLDPHSVLLSPEAYKEMSLSTSGQFGGLGIVISIRDQQLTVINPIPGTPAVRAGIRKYDRITKINTESTLNMGLNEAVNHLRGAPGSKVTVHVHRDGADGWQGSRPFELTRETIRVASIESKLLEGNIGYIRLKQFQANSAAELDEALRNLKKSGELKGLVLDLRGNPGGLLDQAARVADKFLTEGPIVATVGNPSEGREEKSAHVDGTEPNYPIALLVNGSSASASEIVAGAMKNHDRAVLIGDTTFGKGSVQLVFAELPDKAALKLTIAQYLTEPGDVSIQGTGVTPDIQLDPMTVDSQEMDLTVDTGGIKERDLSRSLSNARAREGQRPSEVVRYDLPQKDRQELRERGGDPDDNFAMDFQIRFAREFVAKVAPGKRLDQLRAAKNVINEVRGTELNKVVAELKTAGVDWADAPADVAQVQQPAPPAAVEVKAETERPNNEVQAGDPMTMKVTLTNKGTVPLFRLYAVTKSDNPYFDNKELVIGRLDPGKSKTATAPLGWCDIEGHRAGSTAPLPKDAPRVCRIPRDALTRADGIKLHFEEARGRAPADAELRATIRSLERPVFAYAYQVADNRKGNGDGRIQKDEGVTVYLTVRNVGKGRSYETQANLRNLSGDGLLLHDGRFDLSSMNPGETRKVAFTFDVQSQLPDAEAKVELSIADRDLRESVAEKIRMPIAAAIPLQAGSGAMRAKSSGAELFESPEGGARLVGKLPAGVSAGVMATANDYTKLALGGGRFAFARTRDLEPGGAAGGAVAFEETMAHAPPAIELAATSLFTRDAHTAIKATATDSERLLDAFIFVGSRKVFYRSNRGGADPKKLPFEADLPLRPGVNIISIVARESPDTSTRKTFIVRRDGPNGELLSTPKTDDDLAENAAGADND</sequence>
<dbReference type="Gene3D" id="2.30.42.10">
    <property type="match status" value="1"/>
</dbReference>
<dbReference type="Gene3D" id="3.90.226.10">
    <property type="entry name" value="2-enoyl-CoA Hydratase, Chain A, domain 1"/>
    <property type="match status" value="1"/>
</dbReference>
<evidence type="ECO:0000259" key="7">
    <source>
        <dbReference type="PROSITE" id="PS50106"/>
    </source>
</evidence>
<name>A0ABZ2KX45_9BACT</name>
<reference evidence="8" key="1">
    <citation type="submission" date="2021-12" db="EMBL/GenBank/DDBJ databases">
        <title>Discovery of the Pendulisporaceae a myxobacterial family with distinct sporulation behavior and unique specialized metabolism.</title>
        <authorList>
            <person name="Garcia R."/>
            <person name="Popoff A."/>
            <person name="Bader C.D."/>
            <person name="Loehr J."/>
            <person name="Walesch S."/>
            <person name="Walt C."/>
            <person name="Boldt J."/>
            <person name="Bunk B."/>
            <person name="Haeckl F.J.F.P.J."/>
            <person name="Gunesch A.P."/>
            <person name="Birkelbach J."/>
            <person name="Nuebel U."/>
            <person name="Pietschmann T."/>
            <person name="Bach T."/>
            <person name="Mueller R."/>
        </authorList>
    </citation>
    <scope>NUCLEOTIDE SEQUENCE</scope>
    <source>
        <strain evidence="8">MSr11367</strain>
    </source>
</reference>
<protein>
    <submittedName>
        <fullName evidence="8">S41 family peptidase</fullName>
    </submittedName>
</protein>
<feature type="region of interest" description="Disordered" evidence="6">
    <location>
        <begin position="1020"/>
        <end position="1056"/>
    </location>
</feature>
<dbReference type="SUPFAM" id="SSF50156">
    <property type="entry name" value="PDZ domain-like"/>
    <property type="match status" value="1"/>
</dbReference>
<gene>
    <name evidence="8" type="ORF">LVJ94_36075</name>
</gene>
<dbReference type="InterPro" id="IPR036034">
    <property type="entry name" value="PDZ_sf"/>
</dbReference>
<proteinExistence type="inferred from homology"/>
<dbReference type="SMART" id="SM00228">
    <property type="entry name" value="PDZ"/>
    <property type="match status" value="1"/>
</dbReference>